<dbReference type="AlphaFoldDB" id="A0AA39LP79"/>
<feature type="transmembrane region" description="Helical" evidence="6">
    <location>
        <begin position="309"/>
        <end position="331"/>
    </location>
</feature>
<organism evidence="8 9">
    <name type="scientific">Steinernema hermaphroditum</name>
    <dbReference type="NCBI Taxonomy" id="289476"/>
    <lineage>
        <taxon>Eukaryota</taxon>
        <taxon>Metazoa</taxon>
        <taxon>Ecdysozoa</taxon>
        <taxon>Nematoda</taxon>
        <taxon>Chromadorea</taxon>
        <taxon>Rhabditida</taxon>
        <taxon>Tylenchina</taxon>
        <taxon>Panagrolaimomorpha</taxon>
        <taxon>Strongyloidoidea</taxon>
        <taxon>Steinernematidae</taxon>
        <taxon>Steinernema</taxon>
    </lineage>
</organism>
<feature type="transmembrane region" description="Helical" evidence="6">
    <location>
        <begin position="837"/>
        <end position="860"/>
    </location>
</feature>
<keyword evidence="4 6" id="KW-0472">Membrane</keyword>
<protein>
    <recommendedName>
        <fullName evidence="7">G-protein coupled receptors family 1 profile domain-containing protein</fullName>
    </recommendedName>
</protein>
<reference evidence="8" key="1">
    <citation type="submission" date="2023-06" db="EMBL/GenBank/DDBJ databases">
        <title>Genomic analysis of the entomopathogenic nematode Steinernema hermaphroditum.</title>
        <authorList>
            <person name="Schwarz E.M."/>
            <person name="Heppert J.K."/>
            <person name="Baniya A."/>
            <person name="Schwartz H.T."/>
            <person name="Tan C.-H."/>
            <person name="Antoshechkin I."/>
            <person name="Sternberg P.W."/>
            <person name="Goodrich-Blair H."/>
            <person name="Dillman A.R."/>
        </authorList>
    </citation>
    <scope>NUCLEOTIDE SEQUENCE</scope>
    <source>
        <strain evidence="8">PS9179</strain>
        <tissue evidence="8">Whole animal</tissue>
    </source>
</reference>
<evidence type="ECO:0000256" key="3">
    <source>
        <dbReference type="ARBA" id="ARBA00022989"/>
    </source>
</evidence>
<comment type="subcellular location">
    <subcellularLocation>
        <location evidence="1">Membrane</location>
    </subcellularLocation>
</comment>
<proteinExistence type="predicted"/>
<dbReference type="GO" id="GO:0016020">
    <property type="term" value="C:membrane"/>
    <property type="evidence" value="ECO:0007669"/>
    <property type="project" value="UniProtKB-SubCell"/>
</dbReference>
<evidence type="ECO:0000313" key="8">
    <source>
        <dbReference type="EMBL" id="KAK0405001.1"/>
    </source>
</evidence>
<evidence type="ECO:0000313" key="9">
    <source>
        <dbReference type="Proteomes" id="UP001175271"/>
    </source>
</evidence>
<evidence type="ECO:0000259" key="7">
    <source>
        <dbReference type="PROSITE" id="PS50262"/>
    </source>
</evidence>
<evidence type="ECO:0000256" key="4">
    <source>
        <dbReference type="ARBA" id="ARBA00023136"/>
    </source>
</evidence>
<dbReference type="PROSITE" id="PS50262">
    <property type="entry name" value="G_PROTEIN_RECEP_F1_2"/>
    <property type="match status" value="1"/>
</dbReference>
<name>A0AA39LP79_9BILA</name>
<evidence type="ECO:0000256" key="6">
    <source>
        <dbReference type="SAM" id="Phobius"/>
    </source>
</evidence>
<feature type="transmembrane region" description="Helical" evidence="6">
    <location>
        <begin position="26"/>
        <end position="51"/>
    </location>
</feature>
<comment type="caution">
    <text evidence="8">The sequence shown here is derived from an EMBL/GenBank/DDBJ whole genome shotgun (WGS) entry which is preliminary data.</text>
</comment>
<feature type="transmembrane region" description="Helical" evidence="6">
    <location>
        <begin position="182"/>
        <end position="202"/>
    </location>
</feature>
<feature type="transmembrane region" description="Helical" evidence="6">
    <location>
        <begin position="115"/>
        <end position="136"/>
    </location>
</feature>
<feature type="transmembrane region" description="Helical" evidence="6">
    <location>
        <begin position="241"/>
        <end position="259"/>
    </location>
</feature>
<dbReference type="Gene3D" id="1.20.1070.10">
    <property type="entry name" value="Rhodopsin 7-helix transmembrane proteins"/>
    <property type="match status" value="1"/>
</dbReference>
<evidence type="ECO:0000256" key="1">
    <source>
        <dbReference type="ARBA" id="ARBA00004370"/>
    </source>
</evidence>
<gene>
    <name evidence="8" type="ORF">QR680_017752</name>
</gene>
<feature type="compositionally biased region" description="Polar residues" evidence="5">
    <location>
        <begin position="741"/>
        <end position="750"/>
    </location>
</feature>
<sequence>MCANGTFYNEGRNPSSDTLLLLSGPISFVCVVLGTYGNLCVSPFSLGPSQIHLQMFRRLHRDQTLRQLNGQFIAALGSLALTDTVLLLSSVTCYVIPFCYSFFSQRFETTRTVLYTHMLATTFNTISIWLVILITVQRFRAVTQPFNLLNNSGSVYNRGYYCSVPSAPQKSKKFFALLSWKCYKHCFVVVVLAVLFNIPAYFEIEIIECLDNSLILMQTSLRYNYLYKVIYRAILKSVLETIGPFVVVFALTLATQIFVRNNQKSRKCLLPLFSSVDKESPPSPKLTLSVVRQVLQICHPTYQELAAHYCSLVIAVKFLLFHFLSVALDVWEALLPLNVEVFNNAVAVSNFFVLLDASTNCLVYIGWKLLQEDKSNSRAGSQSLHSQQSQPGQEVRCDNYVSLSKTELPCRRTMGDKPDNWILSSSRTDESSNARVIYHKPILVPGLSGRSFDRDPIQRISSINRLNDRIQRRLSTHNFYSNHQSRLWPLPPVIPEEEASIDSSTRRADRIVDKHFGFIRDEIAKEQCDEESQTRTLSFEPTPSASSSLPNTLVHRDSAGEIDAVYERREADTVAEEKEYAESTTQKDHVLYRSNGRSLSNPEKGVERVHKVPIRILRRADSLDSGSLKPKDGSESLEDVAYDQSVRRLRQMTKTPTLLKRNSLFYRQCDMCVAGVGRIGEPCPACQKIRTRSPRYDVPHVHPRREDGFWPSDRLKAVSARNVNDGVFTKEKRSRYRSLSPPKQSPSGQANGEILGFRNLGHQSRYRSSDLPRQQTVIWPADAGPAWKLREELSGEGYRKSPVFRFGNPNLPEALYDYDVYAAEVRRKAIERRKRKVIALFFGLLAFALVVAAGVVLAAVH</sequence>
<evidence type="ECO:0000256" key="5">
    <source>
        <dbReference type="SAM" id="MobiDB-lite"/>
    </source>
</evidence>
<feature type="region of interest" description="Disordered" evidence="5">
    <location>
        <begin position="527"/>
        <end position="552"/>
    </location>
</feature>
<dbReference type="InterPro" id="IPR017452">
    <property type="entry name" value="GPCR_Rhodpsn_7TM"/>
</dbReference>
<feature type="transmembrane region" description="Helical" evidence="6">
    <location>
        <begin position="351"/>
        <end position="370"/>
    </location>
</feature>
<keyword evidence="2 6" id="KW-0812">Transmembrane</keyword>
<feature type="region of interest" description="Disordered" evidence="5">
    <location>
        <begin position="731"/>
        <end position="753"/>
    </location>
</feature>
<dbReference type="InterPro" id="IPR052954">
    <property type="entry name" value="GPCR-Ligand_Int"/>
</dbReference>
<feature type="domain" description="G-protein coupled receptors family 1 profile" evidence="7">
    <location>
        <begin position="51"/>
        <end position="364"/>
    </location>
</feature>
<accession>A0AA39LP79</accession>
<keyword evidence="3 6" id="KW-1133">Transmembrane helix</keyword>
<feature type="compositionally biased region" description="Polar residues" evidence="5">
    <location>
        <begin position="534"/>
        <end position="551"/>
    </location>
</feature>
<dbReference type="PANTHER" id="PTHR46641:SF2">
    <property type="entry name" value="FMRFAMIDE RECEPTOR"/>
    <property type="match status" value="1"/>
</dbReference>
<keyword evidence="9" id="KW-1185">Reference proteome</keyword>
<dbReference type="Proteomes" id="UP001175271">
    <property type="component" value="Unassembled WGS sequence"/>
</dbReference>
<dbReference type="EMBL" id="JAUCMV010000004">
    <property type="protein sequence ID" value="KAK0405001.1"/>
    <property type="molecule type" value="Genomic_DNA"/>
</dbReference>
<dbReference type="PANTHER" id="PTHR46641">
    <property type="entry name" value="FMRFAMIDE RECEPTOR-RELATED"/>
    <property type="match status" value="1"/>
</dbReference>
<feature type="transmembrane region" description="Helical" evidence="6">
    <location>
        <begin position="72"/>
        <end position="103"/>
    </location>
</feature>
<evidence type="ECO:0000256" key="2">
    <source>
        <dbReference type="ARBA" id="ARBA00022692"/>
    </source>
</evidence>